<accession>A0ABQ7ZQP9</accession>
<proteinExistence type="predicted"/>
<organism evidence="2 3">
    <name type="scientific">Brassica napus</name>
    <name type="common">Rape</name>
    <dbReference type="NCBI Taxonomy" id="3708"/>
    <lineage>
        <taxon>Eukaryota</taxon>
        <taxon>Viridiplantae</taxon>
        <taxon>Streptophyta</taxon>
        <taxon>Embryophyta</taxon>
        <taxon>Tracheophyta</taxon>
        <taxon>Spermatophyta</taxon>
        <taxon>Magnoliopsida</taxon>
        <taxon>eudicotyledons</taxon>
        <taxon>Gunneridae</taxon>
        <taxon>Pentapetalae</taxon>
        <taxon>rosids</taxon>
        <taxon>malvids</taxon>
        <taxon>Brassicales</taxon>
        <taxon>Brassicaceae</taxon>
        <taxon>Brassiceae</taxon>
        <taxon>Brassica</taxon>
    </lineage>
</organism>
<dbReference type="Proteomes" id="UP000824890">
    <property type="component" value="Unassembled WGS sequence"/>
</dbReference>
<sequence length="158" mass="17327">MAAGSKKRLRNIPTYGTTFLGSTTASAPDFVPDSQSHERSPQTTQHLKAYWNLPRSDRMFNNSSVARLTPDADGNLPLVHTSGQIPHARVALKIVTATEKGEAPPAFRWDICGCSSRKDSQRCGDSDPKGPDPVVMTKSGWCTGLVVHRRTRQILLNK</sequence>
<gene>
    <name evidence="2" type="ORF">HID58_058655</name>
</gene>
<evidence type="ECO:0000313" key="2">
    <source>
        <dbReference type="EMBL" id="KAH0882559.1"/>
    </source>
</evidence>
<comment type="caution">
    <text evidence="2">The sequence shown here is derived from an EMBL/GenBank/DDBJ whole genome shotgun (WGS) entry which is preliminary data.</text>
</comment>
<name>A0ABQ7ZQP9_BRANA</name>
<evidence type="ECO:0000313" key="3">
    <source>
        <dbReference type="Proteomes" id="UP000824890"/>
    </source>
</evidence>
<feature type="region of interest" description="Disordered" evidence="1">
    <location>
        <begin position="23"/>
        <end position="44"/>
    </location>
</feature>
<protein>
    <submittedName>
        <fullName evidence="2">Uncharacterized protein</fullName>
    </submittedName>
</protein>
<dbReference type="EMBL" id="JAGKQM010000014">
    <property type="protein sequence ID" value="KAH0882559.1"/>
    <property type="molecule type" value="Genomic_DNA"/>
</dbReference>
<evidence type="ECO:0000256" key="1">
    <source>
        <dbReference type="SAM" id="MobiDB-lite"/>
    </source>
</evidence>
<keyword evidence="3" id="KW-1185">Reference proteome</keyword>
<reference evidence="2 3" key="1">
    <citation type="submission" date="2021-05" db="EMBL/GenBank/DDBJ databases">
        <title>Genome Assembly of Synthetic Allotetraploid Brassica napus Reveals Homoeologous Exchanges between Subgenomes.</title>
        <authorList>
            <person name="Davis J.T."/>
        </authorList>
    </citation>
    <scope>NUCLEOTIDE SEQUENCE [LARGE SCALE GENOMIC DNA]</scope>
    <source>
        <strain evidence="3">cv. Da-Ae</strain>
        <tissue evidence="2">Seedling</tissue>
    </source>
</reference>